<reference evidence="2" key="1">
    <citation type="submission" date="2021-03" db="EMBL/GenBank/DDBJ databases">
        <authorList>
            <person name="Kanchanasin P."/>
            <person name="Saeng-In P."/>
            <person name="Phongsopitanun W."/>
            <person name="Yuki M."/>
            <person name="Kudo T."/>
            <person name="Ohkuma M."/>
            <person name="Tanasupawat S."/>
        </authorList>
    </citation>
    <scope>NUCLEOTIDE SEQUENCE</scope>
    <source>
        <strain evidence="2">GKU 128</strain>
    </source>
</reference>
<dbReference type="InterPro" id="IPR004942">
    <property type="entry name" value="Roadblock/LAMTOR2_dom"/>
</dbReference>
<dbReference type="SUPFAM" id="SSF103196">
    <property type="entry name" value="Roadblock/LC7 domain"/>
    <property type="match status" value="1"/>
</dbReference>
<name>A0A939PJ04_9ACTN</name>
<dbReference type="EMBL" id="JAGEOJ010000021">
    <property type="protein sequence ID" value="MBO2453611.1"/>
    <property type="molecule type" value="Genomic_DNA"/>
</dbReference>
<feature type="domain" description="Roadblock/LAMTOR2" evidence="1">
    <location>
        <begin position="7"/>
        <end position="96"/>
    </location>
</feature>
<dbReference type="SMART" id="SM00960">
    <property type="entry name" value="Robl_LC7"/>
    <property type="match status" value="1"/>
</dbReference>
<dbReference type="Proteomes" id="UP000669179">
    <property type="component" value="Unassembled WGS sequence"/>
</dbReference>
<dbReference type="Pfam" id="PF03259">
    <property type="entry name" value="Robl_LC7"/>
    <property type="match status" value="1"/>
</dbReference>
<dbReference type="Gene3D" id="3.30.450.30">
    <property type="entry name" value="Dynein light chain 2a, cytoplasmic"/>
    <property type="match status" value="1"/>
</dbReference>
<accession>A0A939PJ04</accession>
<evidence type="ECO:0000313" key="2">
    <source>
        <dbReference type="EMBL" id="MBO2453611.1"/>
    </source>
</evidence>
<keyword evidence="3" id="KW-1185">Reference proteome</keyword>
<dbReference type="AlphaFoldDB" id="A0A939PJ04"/>
<proteinExistence type="predicted"/>
<comment type="caution">
    <text evidence="2">The sequence shown here is derived from an EMBL/GenBank/DDBJ whole genome shotgun (WGS) entry which is preliminary data.</text>
</comment>
<gene>
    <name evidence="2" type="ORF">J4573_41430</name>
</gene>
<organism evidence="2 3">
    <name type="scientific">Actinomadura barringtoniae</name>
    <dbReference type="NCBI Taxonomy" id="1427535"/>
    <lineage>
        <taxon>Bacteria</taxon>
        <taxon>Bacillati</taxon>
        <taxon>Actinomycetota</taxon>
        <taxon>Actinomycetes</taxon>
        <taxon>Streptosporangiales</taxon>
        <taxon>Thermomonosporaceae</taxon>
        <taxon>Actinomadura</taxon>
    </lineage>
</organism>
<protein>
    <submittedName>
        <fullName evidence="2">Roadblock/LC7 domain-containing protein</fullName>
    </submittedName>
</protein>
<evidence type="ECO:0000259" key="1">
    <source>
        <dbReference type="SMART" id="SM00960"/>
    </source>
</evidence>
<dbReference type="RefSeq" id="WP_208261624.1">
    <property type="nucleotide sequence ID" value="NZ_JAGEOJ010000021.1"/>
</dbReference>
<evidence type="ECO:0000313" key="3">
    <source>
        <dbReference type="Proteomes" id="UP000669179"/>
    </source>
</evidence>
<sequence length="124" mass="12674">MNHDAMLAEMRGLREQITGVTGTVVAAVDGLLVAADTGDGIDPHSLAAVAAAGLGIARRTVTVADQGALDQAVAYCSRGYTAVYALGDLALMVVLGDEGLDIGRLHSDSQPTLDRIGSILIEGE</sequence>